<accession>A0A917J4A9</accession>
<gene>
    <name evidence="2" type="ORF">GCM10011379_48310</name>
</gene>
<feature type="domain" description="AB hydrolase-1" evidence="1">
    <location>
        <begin position="59"/>
        <end position="313"/>
    </location>
</feature>
<sequence length="346" mass="37950">MVPDCQSQAFVPQQDSVTFTKDSMHYGATISWPANRTACPGIVLVSGTGKQNRDGMMAGHPVFKQLATWLNSIGFAVLRMDDRGAGETNGVYETATTADFAEDALVAAAFLQQQKGIVKVGLMGHSEGGAAICIAAARSSNIAFLVSLAGLAAPGLEALIAQNRAIVDNSPGVSETKKQRLNTLNDSVFYTIAAHVRDADSILIQQVKATYDRWKVKDDAIMKKDSNAFRERIYYPVDGFARQVAGPWFRFHISYNPADYMKDIRVPVLAVNGDKDIMVPAAIHLPYFKKYIGARKGASITTVVVPQMNHLLQECTTCLASEYSKAEQHMHPQLYKVLSDWLKKFL</sequence>
<protein>
    <recommendedName>
        <fullName evidence="1">AB hydrolase-1 domain-containing protein</fullName>
    </recommendedName>
</protein>
<proteinExistence type="predicted"/>
<evidence type="ECO:0000313" key="3">
    <source>
        <dbReference type="Proteomes" id="UP000627292"/>
    </source>
</evidence>
<dbReference type="SUPFAM" id="SSF53474">
    <property type="entry name" value="alpha/beta-Hydrolases"/>
    <property type="match status" value="1"/>
</dbReference>
<dbReference type="AlphaFoldDB" id="A0A917J4A9"/>
<dbReference type="EMBL" id="BMIB01000005">
    <property type="protein sequence ID" value="GGH79240.1"/>
    <property type="molecule type" value="Genomic_DNA"/>
</dbReference>
<dbReference type="RefSeq" id="WP_188957334.1">
    <property type="nucleotide sequence ID" value="NZ_BMIB01000005.1"/>
</dbReference>
<dbReference type="PANTHER" id="PTHR43265:SF1">
    <property type="entry name" value="ESTERASE ESTD"/>
    <property type="match status" value="1"/>
</dbReference>
<dbReference type="Proteomes" id="UP000627292">
    <property type="component" value="Unassembled WGS sequence"/>
</dbReference>
<comment type="caution">
    <text evidence="2">The sequence shown here is derived from an EMBL/GenBank/DDBJ whole genome shotgun (WGS) entry which is preliminary data.</text>
</comment>
<evidence type="ECO:0000259" key="1">
    <source>
        <dbReference type="Pfam" id="PF00561"/>
    </source>
</evidence>
<keyword evidence="3" id="KW-1185">Reference proteome</keyword>
<dbReference type="Pfam" id="PF00561">
    <property type="entry name" value="Abhydrolase_1"/>
    <property type="match status" value="1"/>
</dbReference>
<dbReference type="GO" id="GO:0052689">
    <property type="term" value="F:carboxylic ester hydrolase activity"/>
    <property type="evidence" value="ECO:0007669"/>
    <property type="project" value="TreeGrafter"/>
</dbReference>
<reference evidence="2" key="1">
    <citation type="journal article" date="2014" name="Int. J. Syst. Evol. Microbiol.">
        <title>Complete genome sequence of Corynebacterium casei LMG S-19264T (=DSM 44701T), isolated from a smear-ripened cheese.</title>
        <authorList>
            <consortium name="US DOE Joint Genome Institute (JGI-PGF)"/>
            <person name="Walter F."/>
            <person name="Albersmeier A."/>
            <person name="Kalinowski J."/>
            <person name="Ruckert C."/>
        </authorList>
    </citation>
    <scope>NUCLEOTIDE SEQUENCE</scope>
    <source>
        <strain evidence="2">CGMCC 1.15290</strain>
    </source>
</reference>
<name>A0A917J4A9_9BACT</name>
<dbReference type="PANTHER" id="PTHR43265">
    <property type="entry name" value="ESTERASE ESTD"/>
    <property type="match status" value="1"/>
</dbReference>
<organism evidence="2 3">
    <name type="scientific">Filimonas zeae</name>
    <dbReference type="NCBI Taxonomy" id="1737353"/>
    <lineage>
        <taxon>Bacteria</taxon>
        <taxon>Pseudomonadati</taxon>
        <taxon>Bacteroidota</taxon>
        <taxon>Chitinophagia</taxon>
        <taxon>Chitinophagales</taxon>
        <taxon>Chitinophagaceae</taxon>
        <taxon>Filimonas</taxon>
    </lineage>
</organism>
<dbReference type="InterPro" id="IPR029058">
    <property type="entry name" value="AB_hydrolase_fold"/>
</dbReference>
<dbReference type="InterPro" id="IPR000073">
    <property type="entry name" value="AB_hydrolase_1"/>
</dbReference>
<dbReference type="InterPro" id="IPR053145">
    <property type="entry name" value="AB_hydrolase_Est10"/>
</dbReference>
<evidence type="ECO:0000313" key="2">
    <source>
        <dbReference type="EMBL" id="GGH79240.1"/>
    </source>
</evidence>
<reference evidence="2" key="2">
    <citation type="submission" date="2020-09" db="EMBL/GenBank/DDBJ databases">
        <authorList>
            <person name="Sun Q."/>
            <person name="Zhou Y."/>
        </authorList>
    </citation>
    <scope>NUCLEOTIDE SEQUENCE</scope>
    <source>
        <strain evidence="2">CGMCC 1.15290</strain>
    </source>
</reference>
<dbReference type="Gene3D" id="3.40.50.1820">
    <property type="entry name" value="alpha/beta hydrolase"/>
    <property type="match status" value="1"/>
</dbReference>